<dbReference type="Pfam" id="PF10604">
    <property type="entry name" value="Polyketide_cyc2"/>
    <property type="match status" value="1"/>
</dbReference>
<keyword evidence="2" id="KW-1185">Reference proteome</keyword>
<dbReference type="Proteomes" id="UP000503540">
    <property type="component" value="Chromosome"/>
</dbReference>
<evidence type="ECO:0000313" key="2">
    <source>
        <dbReference type="Proteomes" id="UP000503540"/>
    </source>
</evidence>
<dbReference type="EMBL" id="CP046172">
    <property type="protein sequence ID" value="QIS11584.1"/>
    <property type="molecule type" value="Genomic_DNA"/>
</dbReference>
<dbReference type="Gene3D" id="3.30.530.20">
    <property type="match status" value="1"/>
</dbReference>
<gene>
    <name evidence="1" type="ORF">F5544_18565</name>
</gene>
<dbReference type="InterPro" id="IPR019587">
    <property type="entry name" value="Polyketide_cyclase/dehydratase"/>
</dbReference>
<dbReference type="RefSeq" id="WP_167474376.1">
    <property type="nucleotide sequence ID" value="NZ_CP046172.1"/>
</dbReference>
<name>A0A6G9YEJ0_9NOCA</name>
<dbReference type="AlphaFoldDB" id="A0A6G9YEJ0"/>
<evidence type="ECO:0000313" key="1">
    <source>
        <dbReference type="EMBL" id="QIS11584.1"/>
    </source>
</evidence>
<organism evidence="1 2">
    <name type="scientific">Nocardia arthritidis</name>
    <dbReference type="NCBI Taxonomy" id="228602"/>
    <lineage>
        <taxon>Bacteria</taxon>
        <taxon>Bacillati</taxon>
        <taxon>Actinomycetota</taxon>
        <taxon>Actinomycetes</taxon>
        <taxon>Mycobacteriales</taxon>
        <taxon>Nocardiaceae</taxon>
        <taxon>Nocardia</taxon>
    </lineage>
</organism>
<sequence>MWTFEHSVETPAEPAAIWRLYTDVSRWPTWNNAVEQVRLNGPFTAGATGELTPTGQEPLPLRIADATENTGYVSETEIADTVTLRLVNTLTALPNGRTRITHRAELVGPAADHFGHSFGPALTAGIPRSVETLAALAERED</sequence>
<accession>A0A6G9YEJ0</accession>
<dbReference type="KEGG" id="nah:F5544_18565"/>
<dbReference type="SUPFAM" id="SSF55961">
    <property type="entry name" value="Bet v1-like"/>
    <property type="match status" value="1"/>
</dbReference>
<reference evidence="1 2" key="1">
    <citation type="journal article" date="2019" name="ACS Chem. Biol.">
        <title>Identification and Mobilization of a Cryptic Antibiotic Biosynthesis Gene Locus from a Human-Pathogenic Nocardia Isolate.</title>
        <authorList>
            <person name="Herisse M."/>
            <person name="Ishida K."/>
            <person name="Porter J.L."/>
            <person name="Howden B."/>
            <person name="Hertweck C."/>
            <person name="Stinear T.P."/>
            <person name="Pidot S.J."/>
        </authorList>
    </citation>
    <scope>NUCLEOTIDE SEQUENCE [LARGE SCALE GENOMIC DNA]</scope>
    <source>
        <strain evidence="1 2">AUSMDU00012717</strain>
    </source>
</reference>
<protein>
    <submittedName>
        <fullName evidence="1">Polyketide cyclase</fullName>
    </submittedName>
</protein>
<proteinExistence type="predicted"/>
<dbReference type="InterPro" id="IPR023393">
    <property type="entry name" value="START-like_dom_sf"/>
</dbReference>